<dbReference type="Gene3D" id="3.40.190.100">
    <property type="entry name" value="Glycine betaine-binding periplasmic protein, domain 2"/>
    <property type="match status" value="1"/>
</dbReference>
<dbReference type="AlphaFoldDB" id="A0A7W6S184"/>
<dbReference type="Gene3D" id="3.40.190.10">
    <property type="entry name" value="Periplasmic binding protein-like II"/>
    <property type="match status" value="1"/>
</dbReference>
<reference evidence="3 4" key="1">
    <citation type="submission" date="2020-08" db="EMBL/GenBank/DDBJ databases">
        <title>Genome sequencing of Purple Non-Sulfur Bacteria from various extreme environments.</title>
        <authorList>
            <person name="Mayer M."/>
        </authorList>
    </citation>
    <scope>NUCLEOTIDE SEQUENCE [LARGE SCALE GENOMIC DNA]</scope>
    <source>
        <strain evidence="3 4">JA135</strain>
    </source>
</reference>
<feature type="domain" description="ABC-type glycine betaine transport system substrate-binding" evidence="2">
    <location>
        <begin position="41"/>
        <end position="293"/>
    </location>
</feature>
<evidence type="ECO:0000256" key="1">
    <source>
        <dbReference type="SAM" id="SignalP"/>
    </source>
</evidence>
<feature type="chain" id="PRO_5031423127" evidence="1">
    <location>
        <begin position="34"/>
        <end position="324"/>
    </location>
</feature>
<gene>
    <name evidence="3" type="ORF">GGD88_002242</name>
</gene>
<dbReference type="GO" id="GO:0033265">
    <property type="term" value="F:choline binding"/>
    <property type="evidence" value="ECO:0007669"/>
    <property type="project" value="InterPro"/>
</dbReference>
<dbReference type="EMBL" id="JACIGI010000017">
    <property type="protein sequence ID" value="MBB4286510.1"/>
    <property type="molecule type" value="Genomic_DNA"/>
</dbReference>
<dbReference type="NCBIfam" id="TIGR03414">
    <property type="entry name" value="ABC_choline_bnd"/>
    <property type="match status" value="1"/>
</dbReference>
<proteinExistence type="predicted"/>
<dbReference type="GO" id="GO:0022857">
    <property type="term" value="F:transmembrane transporter activity"/>
    <property type="evidence" value="ECO:0007669"/>
    <property type="project" value="InterPro"/>
</dbReference>
<evidence type="ECO:0000313" key="3">
    <source>
        <dbReference type="EMBL" id="MBB4286510.1"/>
    </source>
</evidence>
<keyword evidence="1" id="KW-0732">Signal</keyword>
<evidence type="ECO:0000313" key="4">
    <source>
        <dbReference type="Proteomes" id="UP000555728"/>
    </source>
</evidence>
<dbReference type="Proteomes" id="UP000555728">
    <property type="component" value="Unassembled WGS sequence"/>
</dbReference>
<dbReference type="RefSeq" id="WP_184435425.1">
    <property type="nucleotide sequence ID" value="NZ_JACIGI010000017.1"/>
</dbReference>
<dbReference type="Pfam" id="PF04069">
    <property type="entry name" value="OpuAC"/>
    <property type="match status" value="1"/>
</dbReference>
<protein>
    <submittedName>
        <fullName evidence="3">Glycine betaine/proline transport system substrate-binding protein</fullName>
    </submittedName>
</protein>
<dbReference type="SUPFAM" id="SSF53850">
    <property type="entry name" value="Periplasmic binding protein-like II"/>
    <property type="match status" value="1"/>
</dbReference>
<accession>A0A7W6S184</accession>
<dbReference type="GO" id="GO:0042597">
    <property type="term" value="C:periplasmic space"/>
    <property type="evidence" value="ECO:0007669"/>
    <property type="project" value="InterPro"/>
</dbReference>
<feature type="signal peptide" evidence="1">
    <location>
        <begin position="1"/>
        <end position="33"/>
    </location>
</feature>
<dbReference type="InterPro" id="IPR007210">
    <property type="entry name" value="ABC_Gly_betaine_transp_sub-bd"/>
</dbReference>
<sequence>MTPTKTKTKTTLAGAALTLGALATTAAAGPALAEVSESCRQVRLAEVGWTDIQATTGVATTVLDALGYDTDVKVTSVPLTFIGLEQGDIDVFLGLWMPSMAGMVQERLDSGAIDRVRTNLEGAKYTLVVPQYAADAGVTDLADLDAHKDRFGGKIYGIEPGNDGNLLIQDMIDADAFGLADWQLIESSEAGMLLQARGAWQSEEWIAFLGWAPHPMNTKMDIVYLTGGDAYFGPNQGGATVHTLTRAGLSDECPNLARFLNNLAFTVEMENILMGAILDHGETAESAATKYLAANPDLLAPWLEGVTTVDGAPGLPAVEAALME</sequence>
<keyword evidence="4" id="KW-1185">Reference proteome</keyword>
<organism evidence="3 4">
    <name type="scientific">Roseospira goensis</name>
    <dbReference type="NCBI Taxonomy" id="391922"/>
    <lineage>
        <taxon>Bacteria</taxon>
        <taxon>Pseudomonadati</taxon>
        <taxon>Pseudomonadota</taxon>
        <taxon>Alphaproteobacteria</taxon>
        <taxon>Rhodospirillales</taxon>
        <taxon>Rhodospirillaceae</taxon>
        <taxon>Roseospira</taxon>
    </lineage>
</organism>
<dbReference type="GO" id="GO:0015871">
    <property type="term" value="P:choline transport"/>
    <property type="evidence" value="ECO:0007669"/>
    <property type="project" value="InterPro"/>
</dbReference>
<dbReference type="InterPro" id="IPR017783">
    <property type="entry name" value="ABC_choline_sub-bd"/>
</dbReference>
<name>A0A7W6S184_9PROT</name>
<dbReference type="CDD" id="cd13640">
    <property type="entry name" value="PBP2_ChoX"/>
    <property type="match status" value="1"/>
</dbReference>
<comment type="caution">
    <text evidence="3">The sequence shown here is derived from an EMBL/GenBank/DDBJ whole genome shotgun (WGS) entry which is preliminary data.</text>
</comment>
<dbReference type="GO" id="GO:0043190">
    <property type="term" value="C:ATP-binding cassette (ABC) transporter complex"/>
    <property type="evidence" value="ECO:0007669"/>
    <property type="project" value="InterPro"/>
</dbReference>
<evidence type="ECO:0000259" key="2">
    <source>
        <dbReference type="Pfam" id="PF04069"/>
    </source>
</evidence>